<evidence type="ECO:0000313" key="2">
    <source>
        <dbReference type="RefSeq" id="XP_031557298.1"/>
    </source>
</evidence>
<name>A0A6P8HQB5_ACTTE</name>
<proteinExistence type="predicted"/>
<dbReference type="Proteomes" id="UP000515163">
    <property type="component" value="Unplaced"/>
</dbReference>
<dbReference type="Gene3D" id="2.30.30.140">
    <property type="match status" value="1"/>
</dbReference>
<reference evidence="2" key="1">
    <citation type="submission" date="2025-08" db="UniProtKB">
        <authorList>
            <consortium name="RefSeq"/>
        </authorList>
    </citation>
    <scope>IDENTIFICATION</scope>
</reference>
<dbReference type="RefSeq" id="XP_031557298.1">
    <property type="nucleotide sequence ID" value="XM_031701438.1"/>
</dbReference>
<dbReference type="InterPro" id="IPR016197">
    <property type="entry name" value="Chromo-like_dom_sf"/>
</dbReference>
<dbReference type="SUPFAM" id="SSF54160">
    <property type="entry name" value="Chromo domain-like"/>
    <property type="match status" value="1"/>
</dbReference>
<gene>
    <name evidence="2" type="primary">LOC116293932</name>
</gene>
<dbReference type="KEGG" id="aten:116293932"/>
<accession>A0A6P8HQB5</accession>
<protein>
    <submittedName>
        <fullName evidence="2">Uncharacterized protein LOC116293932</fullName>
    </submittedName>
</protein>
<dbReference type="InParanoid" id="A0A6P8HQB5"/>
<dbReference type="AlphaFoldDB" id="A0A6P8HQB5"/>
<sequence length="181" mass="20893">MADTTRVKRESKFPVRYMQEFSSDFASKQRKSSKKDNNLYDVVVTEVDKSKKRIKIHYVGYSTKYDEWKSFGDGASFPFVRHEKLNIPSADSIGDRQEIFHGQLYREIKRKLFSGRRDDPAVRIELRVEPDVFEGGLATVVRGIKKDKRLFTGYHPTDSLTISLVKSGMSAFLMVMETLPL</sequence>
<dbReference type="OrthoDB" id="5979271at2759"/>
<keyword evidence="1" id="KW-1185">Reference proteome</keyword>
<organism evidence="1 2">
    <name type="scientific">Actinia tenebrosa</name>
    <name type="common">Australian red waratah sea anemone</name>
    <dbReference type="NCBI Taxonomy" id="6105"/>
    <lineage>
        <taxon>Eukaryota</taxon>
        <taxon>Metazoa</taxon>
        <taxon>Cnidaria</taxon>
        <taxon>Anthozoa</taxon>
        <taxon>Hexacorallia</taxon>
        <taxon>Actiniaria</taxon>
        <taxon>Actiniidae</taxon>
        <taxon>Actinia</taxon>
    </lineage>
</organism>
<dbReference type="GeneID" id="116293932"/>
<evidence type="ECO:0000313" key="1">
    <source>
        <dbReference type="Proteomes" id="UP000515163"/>
    </source>
</evidence>